<reference evidence="9 10" key="1">
    <citation type="submission" date="2020-06" db="EMBL/GenBank/DDBJ databases">
        <title>WGS assembly of Ceratodon purpureus strain R40.</title>
        <authorList>
            <person name="Carey S.B."/>
            <person name="Jenkins J."/>
            <person name="Shu S."/>
            <person name="Lovell J.T."/>
            <person name="Sreedasyam A."/>
            <person name="Maumus F."/>
            <person name="Tiley G.P."/>
            <person name="Fernandez-Pozo N."/>
            <person name="Barry K."/>
            <person name="Chen C."/>
            <person name="Wang M."/>
            <person name="Lipzen A."/>
            <person name="Daum C."/>
            <person name="Saski C.A."/>
            <person name="Payton A.C."/>
            <person name="Mcbreen J.C."/>
            <person name="Conrad R.E."/>
            <person name="Kollar L.M."/>
            <person name="Olsson S."/>
            <person name="Huttunen S."/>
            <person name="Landis J.B."/>
            <person name="Wickett N.J."/>
            <person name="Johnson M.G."/>
            <person name="Rensing S.A."/>
            <person name="Grimwood J."/>
            <person name="Schmutz J."/>
            <person name="Mcdaniel S.F."/>
        </authorList>
    </citation>
    <scope>NUCLEOTIDE SEQUENCE [LARGE SCALE GENOMIC DNA]</scope>
    <source>
        <strain evidence="9 10">R40</strain>
    </source>
</reference>
<feature type="compositionally biased region" description="Basic and acidic residues" evidence="6">
    <location>
        <begin position="749"/>
        <end position="758"/>
    </location>
</feature>
<protein>
    <recommendedName>
        <fullName evidence="8">PHD-type domain-containing protein</fullName>
    </recommendedName>
</protein>
<keyword evidence="5" id="KW-0175">Coiled coil</keyword>
<evidence type="ECO:0000256" key="1">
    <source>
        <dbReference type="ARBA" id="ARBA00022723"/>
    </source>
</evidence>
<dbReference type="AlphaFoldDB" id="A0A8T0HBP3"/>
<dbReference type="PANTHER" id="PTHR47863:SF4">
    <property type="entry name" value="RING_FYVE_PHD ZINC FINGER SUPERFAMILY PROTEIN"/>
    <property type="match status" value="1"/>
</dbReference>
<organism evidence="9 10">
    <name type="scientific">Ceratodon purpureus</name>
    <name type="common">Fire moss</name>
    <name type="synonym">Dicranum purpureum</name>
    <dbReference type="NCBI Taxonomy" id="3225"/>
    <lineage>
        <taxon>Eukaryota</taxon>
        <taxon>Viridiplantae</taxon>
        <taxon>Streptophyta</taxon>
        <taxon>Embryophyta</taxon>
        <taxon>Bryophyta</taxon>
        <taxon>Bryophytina</taxon>
        <taxon>Bryopsida</taxon>
        <taxon>Dicranidae</taxon>
        <taxon>Pseudoditrichales</taxon>
        <taxon>Ditrichaceae</taxon>
        <taxon>Ceratodon</taxon>
    </lineage>
</organism>
<feature type="compositionally biased region" description="Polar residues" evidence="6">
    <location>
        <begin position="482"/>
        <end position="493"/>
    </location>
</feature>
<evidence type="ECO:0000259" key="8">
    <source>
        <dbReference type="PROSITE" id="PS50016"/>
    </source>
</evidence>
<feature type="domain" description="PHD-type" evidence="8">
    <location>
        <begin position="527"/>
        <end position="576"/>
    </location>
</feature>
<dbReference type="InterPro" id="IPR019787">
    <property type="entry name" value="Znf_PHD-finger"/>
</dbReference>
<evidence type="ECO:0000313" key="10">
    <source>
        <dbReference type="Proteomes" id="UP000822688"/>
    </source>
</evidence>
<dbReference type="Pfam" id="PF00628">
    <property type="entry name" value="PHD"/>
    <property type="match status" value="1"/>
</dbReference>
<feature type="coiled-coil region" evidence="5">
    <location>
        <begin position="575"/>
        <end position="602"/>
    </location>
</feature>
<dbReference type="PROSITE" id="PS50016">
    <property type="entry name" value="ZF_PHD_2"/>
    <property type="match status" value="1"/>
</dbReference>
<dbReference type="EMBL" id="CM026427">
    <property type="protein sequence ID" value="KAG0569191.1"/>
    <property type="molecule type" value="Genomic_DNA"/>
</dbReference>
<evidence type="ECO:0000256" key="6">
    <source>
        <dbReference type="SAM" id="MobiDB-lite"/>
    </source>
</evidence>
<comment type="caution">
    <text evidence="9">The sequence shown here is derived from an EMBL/GenBank/DDBJ whole genome shotgun (WGS) entry which is preliminary data.</text>
</comment>
<gene>
    <name evidence="9" type="ORF">KC19_6G072300</name>
</gene>
<keyword evidence="2 4" id="KW-0863">Zinc-finger</keyword>
<feature type="chain" id="PRO_5035763569" description="PHD-type domain-containing protein" evidence="7">
    <location>
        <begin position="19"/>
        <end position="895"/>
    </location>
</feature>
<keyword evidence="1" id="KW-0479">Metal-binding</keyword>
<dbReference type="SUPFAM" id="SSF57903">
    <property type="entry name" value="FYVE/PHD zinc finger"/>
    <property type="match status" value="1"/>
</dbReference>
<feature type="compositionally biased region" description="Acidic residues" evidence="6">
    <location>
        <begin position="289"/>
        <end position="298"/>
    </location>
</feature>
<dbReference type="Gene3D" id="3.30.40.10">
    <property type="entry name" value="Zinc/RING finger domain, C3HC4 (zinc finger)"/>
    <property type="match status" value="1"/>
</dbReference>
<evidence type="ECO:0000256" key="4">
    <source>
        <dbReference type="PROSITE-ProRule" id="PRU00146"/>
    </source>
</evidence>
<keyword evidence="3" id="KW-0862">Zinc</keyword>
<feature type="compositionally biased region" description="Gly residues" evidence="6">
    <location>
        <begin position="815"/>
        <end position="825"/>
    </location>
</feature>
<feature type="signal peptide" evidence="7">
    <location>
        <begin position="1"/>
        <end position="18"/>
    </location>
</feature>
<evidence type="ECO:0000256" key="7">
    <source>
        <dbReference type="SAM" id="SignalP"/>
    </source>
</evidence>
<dbReference type="PANTHER" id="PTHR47863">
    <property type="entry name" value="RING/FYVE/PHD ZINC FINGER SUPERFAMILY PROTEIN"/>
    <property type="match status" value="1"/>
</dbReference>
<dbReference type="SMART" id="SM00249">
    <property type="entry name" value="PHD"/>
    <property type="match status" value="1"/>
</dbReference>
<feature type="region of interest" description="Disordered" evidence="6">
    <location>
        <begin position="422"/>
        <end position="446"/>
    </location>
</feature>
<keyword evidence="10" id="KW-1185">Reference proteome</keyword>
<accession>A0A8T0HBP3</accession>
<evidence type="ECO:0000256" key="3">
    <source>
        <dbReference type="ARBA" id="ARBA00022833"/>
    </source>
</evidence>
<dbReference type="InterPro" id="IPR011011">
    <property type="entry name" value="Znf_FYVE_PHD"/>
</dbReference>
<feature type="region of interest" description="Disordered" evidence="6">
    <location>
        <begin position="245"/>
        <end position="303"/>
    </location>
</feature>
<feature type="compositionally biased region" description="Basic residues" evidence="6">
    <location>
        <begin position="275"/>
        <end position="284"/>
    </location>
</feature>
<feature type="region of interest" description="Disordered" evidence="6">
    <location>
        <begin position="638"/>
        <end position="865"/>
    </location>
</feature>
<dbReference type="InterPro" id="IPR001965">
    <property type="entry name" value="Znf_PHD"/>
</dbReference>
<dbReference type="Proteomes" id="UP000822688">
    <property type="component" value="Chromosome 6"/>
</dbReference>
<keyword evidence="7" id="KW-0732">Signal</keyword>
<proteinExistence type="predicted"/>
<sequence>MLGCFWYVSIFMECCVHAEVIKTCVPDIEEPHCRRLLKRVALRNLEEMVAIKQIDEHAIPLMKELTTQDSGAESIGSTVKQRFYKELFLRVQTEAVLSVLREDVDEIDWASYKLVLESVFGEAEGDNCLLERKRELSALLKPKNQNPAVVADYLEKHKLQKLMGDLSSFIEEKKDSFKITFLDQLARDFLDAGGTPFPEEPGDVKKSTVVDGNGKQYHVGHVNFESLRAVAGTHANEDMNIEEVGQNPKLNETRSQHDMNGTGDRNIVSGSPTVSKKKRPRRKLLVSDVESEEAEEDNEGAKKLRKISPTSVIYNTIHHSVSGKSISRPGPQNGCSSLKQGVESVKHLSSSRKGEEALSTPQNIGSKVVRPGNPPLHASMNLGGVELEPKDSRRTGEYVIISDAESDAETQVVNRLSIDAEDDSIGDFKDNDHHKKGDQSLSENGFDRGHLERAVPTEAVRKGATIVQSERNVLVDSRKEASTASPGAQTSEQGDNKKCMTKRGSTAKDSQDIYEVDFLEVGSDGHENFCHSCGLGGNMICCDGCAISMHPSCIKVLGLRVPPQTENWYCPICVSQKAAREAAEAEKAAAAAKEKLIAFQESVKRRISVKGDLLHHPKQEKTAEQSSLRVNLLQPDELEKASMPQQRPEGEAQLRLTEGRQDSDSPKVSPKVTFLRSGSHQRKKLAEQGPKNTGEDTTLENRSLSKRVASFGQGEEGKISNDVGSAPRVNERMENPSSKALLKNGAVSIRDRSAKSVFDEEDVKPHKSRPSHDQEVSRRNPLAASTSGLLKNESEPVTGPLGPEFHSGEERTERGVGGTEPGSGAAGLEEVGDDRDDEVPDEDSVEKSEYMNQNPFLSGRRKIAGLRRTRLPWTRQEELALKVNCHRVPSPRFLF</sequence>
<name>A0A8T0HBP3_CERPU</name>
<feature type="compositionally biased region" description="Basic and acidic residues" evidence="6">
    <location>
        <begin position="648"/>
        <end position="665"/>
    </location>
</feature>
<evidence type="ECO:0000256" key="2">
    <source>
        <dbReference type="ARBA" id="ARBA00022771"/>
    </source>
</evidence>
<evidence type="ECO:0000313" key="9">
    <source>
        <dbReference type="EMBL" id="KAG0569191.1"/>
    </source>
</evidence>
<feature type="compositionally biased region" description="Acidic residues" evidence="6">
    <location>
        <begin position="830"/>
        <end position="844"/>
    </location>
</feature>
<feature type="region of interest" description="Disordered" evidence="6">
    <location>
        <begin position="475"/>
        <end position="504"/>
    </location>
</feature>
<dbReference type="GO" id="GO:0008270">
    <property type="term" value="F:zinc ion binding"/>
    <property type="evidence" value="ECO:0007669"/>
    <property type="project" value="UniProtKB-KW"/>
</dbReference>
<dbReference type="InterPro" id="IPR013083">
    <property type="entry name" value="Znf_RING/FYVE/PHD"/>
</dbReference>
<feature type="region of interest" description="Disordered" evidence="6">
    <location>
        <begin position="346"/>
        <end position="390"/>
    </location>
</feature>
<evidence type="ECO:0000256" key="5">
    <source>
        <dbReference type="SAM" id="Coils"/>
    </source>
</evidence>
<feature type="compositionally biased region" description="Basic and acidic residues" evidence="6">
    <location>
        <begin position="426"/>
        <end position="438"/>
    </location>
</feature>